<dbReference type="InterPro" id="IPR007587">
    <property type="entry name" value="SAPS"/>
</dbReference>
<dbReference type="PANTHER" id="PTHR12634:SF8">
    <property type="entry name" value="FIERY MOUNTAIN, ISOFORM D"/>
    <property type="match status" value="1"/>
</dbReference>
<dbReference type="Proteomes" id="UP000324585">
    <property type="component" value="Unassembled WGS sequence"/>
</dbReference>
<accession>A0A5J4YXM3</accession>
<dbReference type="EMBL" id="VRMN01000002">
    <property type="protein sequence ID" value="KAA8496339.1"/>
    <property type="molecule type" value="Genomic_DNA"/>
</dbReference>
<feature type="region of interest" description="Disordered" evidence="3">
    <location>
        <begin position="1"/>
        <end position="58"/>
    </location>
</feature>
<name>A0A5J4YXM3_PORPP</name>
<dbReference type="AlphaFoldDB" id="A0A5J4YXM3"/>
<protein>
    <submittedName>
        <fullName evidence="4">Uncharacterized protein</fullName>
    </submittedName>
</protein>
<organism evidence="4 5">
    <name type="scientific">Porphyridium purpureum</name>
    <name type="common">Red alga</name>
    <name type="synonym">Porphyridium cruentum</name>
    <dbReference type="NCBI Taxonomy" id="35688"/>
    <lineage>
        <taxon>Eukaryota</taxon>
        <taxon>Rhodophyta</taxon>
        <taxon>Bangiophyceae</taxon>
        <taxon>Porphyridiales</taxon>
        <taxon>Porphyridiaceae</taxon>
        <taxon>Porphyridium</taxon>
    </lineage>
</organism>
<feature type="region of interest" description="Disordered" evidence="3">
    <location>
        <begin position="84"/>
        <end position="106"/>
    </location>
</feature>
<evidence type="ECO:0000256" key="3">
    <source>
        <dbReference type="SAM" id="MobiDB-lite"/>
    </source>
</evidence>
<dbReference type="OrthoDB" id="295029at2759"/>
<evidence type="ECO:0000313" key="5">
    <source>
        <dbReference type="Proteomes" id="UP000324585"/>
    </source>
</evidence>
<keyword evidence="5" id="KW-1185">Reference proteome</keyword>
<proteinExistence type="inferred from homology"/>
<evidence type="ECO:0000313" key="4">
    <source>
        <dbReference type="EMBL" id="KAA8496339.1"/>
    </source>
</evidence>
<dbReference type="GO" id="GO:0019903">
    <property type="term" value="F:protein phosphatase binding"/>
    <property type="evidence" value="ECO:0007669"/>
    <property type="project" value="InterPro"/>
</dbReference>
<sequence length="697" mass="76793">MKAFGRASKASNNPQLTVDVGSDADRMDSASRPSVGVDSALASAQVTQGQTSQQQKKGIGKLFRKVRLQSGDAIDAIAGLARSSRESTGDSRPLMGRMSVGGGAEPSDGVAMVSRASYCLDDLPNDVDGRKFKEILNGAKNGTVSVVALLEAMFLLEENLAGETYVALFKYLSRQENLKVMVKLLTAPPFGSRPRRSDVSGNVMRDDIRYEERSAYVSSVVLSSGPYQVRRALSLSPQLVELLFKYFETDGELDPVGTVRVSRVIFALMNDNPHETVKVMQKRRTFVQTLVLKLHSVPVAELLPQIFSTSQPDSLSTLKFGPPNIEGMPFLLDSRVMEIVADTFIGVAQQTHAQPPAGSAVASEHEQYMQVSLLENAPRCLSAITMRAMTTSPFGRDNCNFDRVVIRKLNQAIDELNFFVKPRPLMRMLDAALEAAQADPLRRALRCVVNAMNDTLFAFHAGYKSSSSLVRKAIQRVDLDPFENELALRIGPLTRVLAQDHHPRQAETHIPVDTPLGTVKLKIIEMLIYLFAFQTSETVATLVAQRTPQVLFELFLKHSTNNMLHNLIAMCIEASLNGPNDSLKIVWLKDVNLISNVVDLWSKAQSATQANAVPYRGWILRVSRALHAFVERNSASSRPIDVAELVGTEVFSRFKQIETSEIQQRFELEAMALGGAPVPKRSVSILRDLAPKDTLTL</sequence>
<feature type="compositionally biased region" description="Low complexity" evidence="3">
    <location>
        <begin position="42"/>
        <end position="57"/>
    </location>
</feature>
<keyword evidence="2" id="KW-0131">Cell cycle</keyword>
<evidence type="ECO:0000256" key="1">
    <source>
        <dbReference type="ARBA" id="ARBA00006180"/>
    </source>
</evidence>
<dbReference type="PANTHER" id="PTHR12634">
    <property type="entry name" value="SIT4 YEAST -ASSOCIATING PROTEIN-RELATED"/>
    <property type="match status" value="1"/>
</dbReference>
<dbReference type="Pfam" id="PF04499">
    <property type="entry name" value="SAPS"/>
    <property type="match status" value="1"/>
</dbReference>
<dbReference type="OMA" id="ANICMTI"/>
<gene>
    <name evidence="4" type="ORF">FVE85_0068</name>
</gene>
<evidence type="ECO:0000256" key="2">
    <source>
        <dbReference type="ARBA" id="ARBA00023306"/>
    </source>
</evidence>
<reference evidence="5" key="1">
    <citation type="journal article" date="2019" name="Nat. Commun.">
        <title>Expansion of phycobilisome linker gene families in mesophilic red algae.</title>
        <authorList>
            <person name="Lee J."/>
            <person name="Kim D."/>
            <person name="Bhattacharya D."/>
            <person name="Yoon H.S."/>
        </authorList>
    </citation>
    <scope>NUCLEOTIDE SEQUENCE [LARGE SCALE GENOMIC DNA]</scope>
    <source>
        <strain evidence="5">CCMP 1328</strain>
    </source>
</reference>
<dbReference type="GO" id="GO:0019888">
    <property type="term" value="F:protein phosphatase regulator activity"/>
    <property type="evidence" value="ECO:0007669"/>
    <property type="project" value="TreeGrafter"/>
</dbReference>
<comment type="caution">
    <text evidence="4">The sequence shown here is derived from an EMBL/GenBank/DDBJ whole genome shotgun (WGS) entry which is preliminary data.</text>
</comment>
<comment type="similarity">
    <text evidence="1">Belongs to the SAPS family.</text>
</comment>